<keyword evidence="8" id="KW-1185">Reference proteome</keyword>
<dbReference type="EMBL" id="LT629755">
    <property type="protein sequence ID" value="SDT39561.1"/>
    <property type="molecule type" value="Genomic_DNA"/>
</dbReference>
<comment type="similarity">
    <text evidence="1">Belongs to the glycosyl hydrolase 32 family.</text>
</comment>
<evidence type="ECO:0000313" key="8">
    <source>
        <dbReference type="Proteomes" id="UP000893823"/>
    </source>
</evidence>
<organism evidence="6 7">
    <name type="scientific">Agromyces flavus</name>
    <dbReference type="NCBI Taxonomy" id="589382"/>
    <lineage>
        <taxon>Bacteria</taxon>
        <taxon>Bacillati</taxon>
        <taxon>Actinomycetota</taxon>
        <taxon>Actinomycetes</taxon>
        <taxon>Micrococcales</taxon>
        <taxon>Microbacteriaceae</taxon>
        <taxon>Agromyces</taxon>
    </lineage>
</organism>
<dbReference type="CDD" id="cd18609">
    <property type="entry name" value="GH32-like"/>
    <property type="match status" value="1"/>
</dbReference>
<sequence length="336" mass="36985">MLRLAASWVWDFWFADDGDRFHLFFLKASRALHDPDRRHWRATIGHAVSTDLVEWTEVADAIVPSDAPAFDDLATWTGSVVRADDGTWRMFYTGVDRAGSGLVQRIGVATSDDLMTWSTTGRALVEPDARWYEQLADGGWPDEAWRDPWVFRDPSGEGWRMLLTARAKVGEPSSRGVVGTAWSADLVEWRVEPPRSTVGSGFGQLEVLQLEQVDGRWVLLFSCLGSELSADRQAAGERGGIWAVNVDDPAAPFDIASAYRVADEQLYVGRLVRDRAGRWQMMAFRNTTPDGSWVGEITDPMPVAWVDGRLTVAADVAGRFVTPVAGASPAGVTADA</sequence>
<dbReference type="InterPro" id="IPR001362">
    <property type="entry name" value="Glyco_hydro_32"/>
</dbReference>
<dbReference type="STRING" id="589382.SAMN04489721_3451"/>
<dbReference type="RefSeq" id="WP_092675173.1">
    <property type="nucleotide sequence ID" value="NZ_BMDN01000002.1"/>
</dbReference>
<dbReference type="SUPFAM" id="SSF75005">
    <property type="entry name" value="Arabinanase/levansucrase/invertase"/>
    <property type="match status" value="1"/>
</dbReference>
<dbReference type="PANTHER" id="PTHR31953">
    <property type="entry name" value="BETA-FRUCTOFURANOSIDASE, INSOLUBLE ISOENZYME CWINV1-RELATED"/>
    <property type="match status" value="1"/>
</dbReference>
<dbReference type="SMART" id="SM00640">
    <property type="entry name" value="Glyco_32"/>
    <property type="match status" value="1"/>
</dbReference>
<keyword evidence="2 5" id="KW-0378">Hydrolase</keyword>
<dbReference type="EC" id="3.2.1.26" evidence="5"/>
<dbReference type="InterPro" id="IPR013148">
    <property type="entry name" value="Glyco_hydro_32_N"/>
</dbReference>
<dbReference type="OrthoDB" id="9759709at2"/>
<keyword evidence="3 5" id="KW-0326">Glycosidase</keyword>
<dbReference type="AlphaFoldDB" id="A0A1H2A0J3"/>
<dbReference type="InterPro" id="IPR050551">
    <property type="entry name" value="Fructan_Metab_Enzymes"/>
</dbReference>
<name>A0A1H2A0J3_9MICO</name>
<evidence type="ECO:0000256" key="3">
    <source>
        <dbReference type="ARBA" id="ARBA00023295"/>
    </source>
</evidence>
<evidence type="ECO:0000313" key="5">
    <source>
        <dbReference type="EMBL" id="MCP2367373.1"/>
    </source>
</evidence>
<reference evidence="7" key="1">
    <citation type="submission" date="2016-10" db="EMBL/GenBank/DDBJ databases">
        <authorList>
            <person name="Varghese N."/>
            <person name="Submissions S."/>
        </authorList>
    </citation>
    <scope>NUCLEOTIDE SEQUENCE [LARGE SCALE GENOMIC DNA]</scope>
    <source>
        <strain evidence="7">CPCC 202695</strain>
    </source>
</reference>
<dbReference type="GO" id="GO:0005975">
    <property type="term" value="P:carbohydrate metabolic process"/>
    <property type="evidence" value="ECO:0007669"/>
    <property type="project" value="InterPro"/>
</dbReference>
<feature type="domain" description="Glycosyl hydrolase family 32 N-terminal" evidence="4">
    <location>
        <begin position="19"/>
        <end position="233"/>
    </location>
</feature>
<evidence type="ECO:0000256" key="2">
    <source>
        <dbReference type="ARBA" id="ARBA00022801"/>
    </source>
</evidence>
<evidence type="ECO:0000256" key="1">
    <source>
        <dbReference type="ARBA" id="ARBA00009902"/>
    </source>
</evidence>
<evidence type="ECO:0000259" key="4">
    <source>
        <dbReference type="Pfam" id="PF00251"/>
    </source>
</evidence>
<protein>
    <submittedName>
        <fullName evidence="6">Beta-fructofuranosidase</fullName>
        <ecNumber evidence="5">3.2.1.26</ecNumber>
    </submittedName>
</protein>
<proteinExistence type="inferred from homology"/>
<dbReference type="Proteomes" id="UP000199482">
    <property type="component" value="Chromosome I"/>
</dbReference>
<dbReference type="EMBL" id="SODL02000002">
    <property type="protein sequence ID" value="MCP2367373.1"/>
    <property type="molecule type" value="Genomic_DNA"/>
</dbReference>
<gene>
    <name evidence="5" type="ORF">BCL57_001527</name>
    <name evidence="6" type="ORF">SAMN04489721_3451</name>
</gene>
<dbReference type="Gene3D" id="2.115.10.20">
    <property type="entry name" value="Glycosyl hydrolase domain, family 43"/>
    <property type="match status" value="1"/>
</dbReference>
<accession>A0A1H2A0J3</accession>
<reference evidence="6" key="2">
    <citation type="submission" date="2016-10" db="EMBL/GenBank/DDBJ databases">
        <authorList>
            <person name="de Groot N.N."/>
        </authorList>
    </citation>
    <scope>NUCLEOTIDE SEQUENCE [LARGE SCALE GENOMIC DNA]</scope>
    <source>
        <strain evidence="6">CPCC 202695</strain>
    </source>
</reference>
<evidence type="ECO:0000313" key="6">
    <source>
        <dbReference type="EMBL" id="SDT39561.1"/>
    </source>
</evidence>
<reference evidence="5" key="3">
    <citation type="submission" date="2022-06" db="EMBL/GenBank/DDBJ databases">
        <title>Genomic Encyclopedia of Type Strains, Phase III (KMG-III): the genomes of soil and plant-associated and newly described type strains.</title>
        <authorList>
            <person name="Whitman W."/>
        </authorList>
    </citation>
    <scope>NUCLEOTIDE SEQUENCE</scope>
    <source>
        <strain evidence="5">CPCC 202695</strain>
    </source>
</reference>
<dbReference type="InterPro" id="IPR023296">
    <property type="entry name" value="Glyco_hydro_beta-prop_sf"/>
</dbReference>
<dbReference type="Proteomes" id="UP000893823">
    <property type="component" value="Unassembled WGS sequence"/>
</dbReference>
<dbReference type="Pfam" id="PF00251">
    <property type="entry name" value="Glyco_hydro_32N"/>
    <property type="match status" value="1"/>
</dbReference>
<dbReference type="GO" id="GO:0004564">
    <property type="term" value="F:beta-fructofuranosidase activity"/>
    <property type="evidence" value="ECO:0007669"/>
    <property type="project" value="UniProtKB-EC"/>
</dbReference>
<evidence type="ECO:0000313" key="7">
    <source>
        <dbReference type="Proteomes" id="UP000199482"/>
    </source>
</evidence>